<keyword evidence="3" id="KW-1185">Reference proteome</keyword>
<feature type="compositionally biased region" description="Polar residues" evidence="1">
    <location>
        <begin position="475"/>
        <end position="488"/>
    </location>
</feature>
<evidence type="ECO:0000313" key="2">
    <source>
        <dbReference type="EMBL" id="KAG7531505.1"/>
    </source>
</evidence>
<evidence type="ECO:0000256" key="1">
    <source>
        <dbReference type="SAM" id="MobiDB-lite"/>
    </source>
</evidence>
<feature type="region of interest" description="Disordered" evidence="1">
    <location>
        <begin position="146"/>
        <end position="169"/>
    </location>
</feature>
<accession>A0A8K0JPH8</accession>
<dbReference type="PANTHER" id="PTHR28307:SF2">
    <property type="entry name" value="PROTEIN PAL1"/>
    <property type="match status" value="1"/>
</dbReference>
<dbReference type="AlphaFoldDB" id="A0A8K0JPH8"/>
<dbReference type="InterPro" id="IPR013226">
    <property type="entry name" value="Pal1"/>
</dbReference>
<dbReference type="GO" id="GO:0005737">
    <property type="term" value="C:cytoplasm"/>
    <property type="evidence" value="ECO:0007669"/>
    <property type="project" value="TreeGrafter"/>
</dbReference>
<dbReference type="EMBL" id="JABELV010000089">
    <property type="protein sequence ID" value="KAG7531505.1"/>
    <property type="molecule type" value="Genomic_DNA"/>
</dbReference>
<feature type="compositionally biased region" description="Polar residues" evidence="1">
    <location>
        <begin position="585"/>
        <end position="604"/>
    </location>
</feature>
<evidence type="ECO:0000313" key="3">
    <source>
        <dbReference type="Proteomes" id="UP000812966"/>
    </source>
</evidence>
<dbReference type="PANTHER" id="PTHR28307">
    <property type="entry name" value="PROTEIN PAL1"/>
    <property type="match status" value="1"/>
</dbReference>
<feature type="region of interest" description="Disordered" evidence="1">
    <location>
        <begin position="1"/>
        <end position="53"/>
    </location>
</feature>
<feature type="compositionally biased region" description="Basic and acidic residues" evidence="1">
    <location>
        <begin position="648"/>
        <end position="657"/>
    </location>
</feature>
<proteinExistence type="predicted"/>
<feature type="compositionally biased region" description="Basic and acidic residues" evidence="1">
    <location>
        <begin position="401"/>
        <end position="414"/>
    </location>
</feature>
<feature type="compositionally biased region" description="Polar residues" evidence="1">
    <location>
        <begin position="29"/>
        <end position="52"/>
    </location>
</feature>
<feature type="compositionally biased region" description="Polar residues" evidence="1">
    <location>
        <begin position="281"/>
        <end position="297"/>
    </location>
</feature>
<feature type="compositionally biased region" description="Polar residues" evidence="1">
    <location>
        <begin position="66"/>
        <end position="84"/>
    </location>
</feature>
<feature type="region of interest" description="Disordered" evidence="1">
    <location>
        <begin position="66"/>
        <end position="109"/>
    </location>
</feature>
<organism evidence="2 3">
    <name type="scientific">Filobasidium floriforme</name>
    <dbReference type="NCBI Taxonomy" id="5210"/>
    <lineage>
        <taxon>Eukaryota</taxon>
        <taxon>Fungi</taxon>
        <taxon>Dikarya</taxon>
        <taxon>Basidiomycota</taxon>
        <taxon>Agaricomycotina</taxon>
        <taxon>Tremellomycetes</taxon>
        <taxon>Filobasidiales</taxon>
        <taxon>Filobasidiaceae</taxon>
        <taxon>Filobasidium</taxon>
    </lineage>
</organism>
<feature type="compositionally biased region" description="Basic and acidic residues" evidence="1">
    <location>
        <begin position="88"/>
        <end position="101"/>
    </location>
</feature>
<sequence>MPNDYQQQPDHHHRHHQHQQSRDEIDTRVVNNIFPSDNQSNTRRTASPNLQQDPHLLSAVRDSVHITTPGSTESSSHQYQNQYQRAGAEMRRSNSPFDDKYATGNSTGTTVVDQPAGQPHNQLGGIIHASGESSGVVGKERVRFDRSAPTGPTRTSSATSTMNSTSNPLLRRAPASADAIPHSTSTSTIRLVAPVEKRPSKHADLIDKWDGSGFGKSMLHHSGPYDAAAPSRNDAKERGAERAPMGVFDPKKGSKVTELDVRAWNLKAASAAVPGMGSALPSAQPSSGGLSQTQSRPQHGRFRSGSITRVMDSKASPGLEQEVVIPSLPNSGALPMTARPSRPGRKSSINSPGIYGSLQEEYSNNLPSSGGYFDNSGSPNRAVGSPGRRISMGPGADLEEEEKRVRQREREQKRRALQAAWGIDEPEPYEDFGGFAQNDVDSISLNDNAEPIAPVNGGPRSPGKSGGLSLGGLMRTTSRNANGNTRYTPSPAGEKSEYFAGTGRPPMDGDRVLGSGTGFDSNGNGKGVKRTRSLMQRFRAMRDNPNVPVNSDAAMPLPRAGSPASAGKAGRHSPWNEDTLGIMGDSSTPTNGQQPSEAVTNPPTLQLGREKDEGGVQRQRSFLGRRKPSRSNVAAVPASPVEPQEEILITHEPEPRKASPSYGGMGSRDKALPPPPAPVMPVFEDQFADMTLKPPTEGAGVQRKTSLMKKLKARIG</sequence>
<evidence type="ECO:0008006" key="4">
    <source>
        <dbReference type="Google" id="ProtNLM"/>
    </source>
</evidence>
<name>A0A8K0JPH8_9TREE</name>
<gene>
    <name evidence="2" type="ORF">FFLO_04303</name>
</gene>
<feature type="compositionally biased region" description="Basic residues" evidence="1">
    <location>
        <begin position="706"/>
        <end position="716"/>
    </location>
</feature>
<feature type="compositionally biased region" description="Low complexity" evidence="1">
    <location>
        <begin position="153"/>
        <end position="166"/>
    </location>
</feature>
<feature type="region of interest" description="Disordered" evidence="1">
    <location>
        <begin position="693"/>
        <end position="716"/>
    </location>
</feature>
<protein>
    <recommendedName>
        <fullName evidence="4">Pal1 cell morphology protein</fullName>
    </recommendedName>
</protein>
<feature type="region of interest" description="Disordered" evidence="1">
    <location>
        <begin position="275"/>
        <end position="681"/>
    </location>
</feature>
<dbReference type="Proteomes" id="UP000812966">
    <property type="component" value="Unassembled WGS sequence"/>
</dbReference>
<comment type="caution">
    <text evidence="2">The sequence shown here is derived from an EMBL/GenBank/DDBJ whole genome shotgun (WGS) entry which is preliminary data.</text>
</comment>
<dbReference type="Pfam" id="PF08316">
    <property type="entry name" value="Pal1"/>
    <property type="match status" value="1"/>
</dbReference>
<feature type="region of interest" description="Disordered" evidence="1">
    <location>
        <begin position="226"/>
        <end position="251"/>
    </location>
</feature>
<reference evidence="2" key="1">
    <citation type="submission" date="2020-04" db="EMBL/GenBank/DDBJ databases">
        <title>Analysis of mating type loci in Filobasidium floriforme.</title>
        <authorList>
            <person name="Nowrousian M."/>
        </authorList>
    </citation>
    <scope>NUCLEOTIDE SEQUENCE</scope>
    <source>
        <strain evidence="2">CBS 6242</strain>
    </source>
</reference>